<dbReference type="AlphaFoldDB" id="A0A9X9N241"/>
<dbReference type="Proteomes" id="UP001057296">
    <property type="component" value="Chromosome"/>
</dbReference>
<dbReference type="Gene3D" id="1.10.3510.10">
    <property type="entry name" value="NMB0513-like"/>
    <property type="match status" value="1"/>
</dbReference>
<organism evidence="1 2">
    <name type="scientific">Neisseria subflava</name>
    <dbReference type="NCBI Taxonomy" id="28449"/>
    <lineage>
        <taxon>Bacteria</taxon>
        <taxon>Pseudomonadati</taxon>
        <taxon>Pseudomonadota</taxon>
        <taxon>Betaproteobacteria</taxon>
        <taxon>Neisseriales</taxon>
        <taxon>Neisseriaceae</taxon>
        <taxon>Neisseria</taxon>
    </lineage>
</organism>
<dbReference type="InterPro" id="IPR023138">
    <property type="entry name" value="NMB0513-like_sf"/>
</dbReference>
<gene>
    <name evidence="1" type="ORF">KCG54_02395</name>
</gene>
<sequence length="124" mass="14743">MDKKQKFEILDFNLKLSAIFNSYKEYMHIDLQDPNLKDKFCSFLEELIDDGSIRLYDYTNGIGTPLTGTSKEQVQKLKDIWPTLEYAQEVFPEDLWYYLEWLWWDILSTIGLDGIPNIDIYETV</sequence>
<proteinExistence type="predicted"/>
<evidence type="ECO:0000313" key="1">
    <source>
        <dbReference type="EMBL" id="UTG70202.1"/>
    </source>
</evidence>
<evidence type="ECO:0000313" key="2">
    <source>
        <dbReference type="Proteomes" id="UP001057296"/>
    </source>
</evidence>
<accession>A0A9X9N241</accession>
<dbReference type="RefSeq" id="WP_254324540.1">
    <property type="nucleotide sequence ID" value="NZ_CP073115.1"/>
</dbReference>
<reference evidence="1" key="1">
    <citation type="submission" date="2021-04" db="EMBL/GenBank/DDBJ databases">
        <title>Characterizing Neisseria spp. as novel respiratory pathobionts in bronchiectasis.</title>
        <authorList>
            <person name="Li L."/>
            <person name="Mac Aogain M."/>
            <person name="Xu T."/>
            <person name="Jaggi T.K."/>
            <person name="Chan L.Y."/>
            <person name="Keir H.R."/>
            <person name="Dicker A.J."/>
            <person name="Qu J."/>
            <person name="Liu Y."/>
            <person name="Chen H.S."/>
            <person name="Koh M.S."/>
            <person name="Ong T.H."/>
            <person name="Lim A.Y.H."/>
            <person name="Abisheganaden J."/>
            <person name="Low T.B."/>
            <person name="Oliver B.G."/>
            <person name="Tan N.S."/>
            <person name="Fang M."/>
            <person name="Chalmers J.D."/>
            <person name="Chotirmall S.H."/>
        </authorList>
    </citation>
    <scope>NUCLEOTIDE SEQUENCE</scope>
    <source>
        <strain evidence="1">TT0077</strain>
    </source>
</reference>
<dbReference type="EMBL" id="CP073115">
    <property type="protein sequence ID" value="UTG70202.1"/>
    <property type="molecule type" value="Genomic_DNA"/>
</dbReference>
<dbReference type="SUPFAM" id="SSF160472">
    <property type="entry name" value="NMB0513-like"/>
    <property type="match status" value="1"/>
</dbReference>
<protein>
    <submittedName>
        <fullName evidence="1">DUF596 domain-containing protein</fullName>
    </submittedName>
</protein>
<name>A0A9X9N241_NEISU</name>